<keyword evidence="6 7" id="KW-0472">Membrane</keyword>
<evidence type="ECO:0000259" key="8">
    <source>
        <dbReference type="PROSITE" id="PS50850"/>
    </source>
</evidence>
<feature type="transmembrane region" description="Helical" evidence="7">
    <location>
        <begin position="102"/>
        <end position="121"/>
    </location>
</feature>
<feature type="transmembrane region" description="Helical" evidence="7">
    <location>
        <begin position="280"/>
        <end position="303"/>
    </location>
</feature>
<dbReference type="GO" id="GO:0016020">
    <property type="term" value="C:membrane"/>
    <property type="evidence" value="ECO:0007669"/>
    <property type="project" value="TreeGrafter"/>
</dbReference>
<evidence type="ECO:0000256" key="3">
    <source>
        <dbReference type="ARBA" id="ARBA00022448"/>
    </source>
</evidence>
<dbReference type="AlphaFoldDB" id="A0A9W4XFJ0"/>
<dbReference type="InterPro" id="IPR036259">
    <property type="entry name" value="MFS_trans_sf"/>
</dbReference>
<feature type="transmembrane region" description="Helical" evidence="7">
    <location>
        <begin position="373"/>
        <end position="392"/>
    </location>
</feature>
<dbReference type="PROSITE" id="PS50850">
    <property type="entry name" value="MFS"/>
    <property type="match status" value="1"/>
</dbReference>
<comment type="caution">
    <text evidence="9">The sequence shown here is derived from an EMBL/GenBank/DDBJ whole genome shotgun (WGS) entry which is preliminary data.</text>
</comment>
<comment type="similarity">
    <text evidence="2">Belongs to the major facilitator superfamily.</text>
</comment>
<dbReference type="InterPro" id="IPR011701">
    <property type="entry name" value="MFS"/>
</dbReference>
<feature type="transmembrane region" description="Helical" evidence="7">
    <location>
        <begin position="34"/>
        <end position="59"/>
    </location>
</feature>
<dbReference type="PANTHER" id="PTHR23514:SF3">
    <property type="entry name" value="BYPASS OF STOP CODON PROTEIN 6"/>
    <property type="match status" value="1"/>
</dbReference>
<feature type="transmembrane region" description="Helical" evidence="7">
    <location>
        <begin position="163"/>
        <end position="184"/>
    </location>
</feature>
<proteinExistence type="inferred from homology"/>
<name>A0A9W4XFJ0_9PLEO</name>
<keyword evidence="4 7" id="KW-0812">Transmembrane</keyword>
<dbReference type="Gene3D" id="1.20.1250.20">
    <property type="entry name" value="MFS general substrate transporter like domains"/>
    <property type="match status" value="2"/>
</dbReference>
<organism evidence="9 10">
    <name type="scientific">Periconia digitata</name>
    <dbReference type="NCBI Taxonomy" id="1303443"/>
    <lineage>
        <taxon>Eukaryota</taxon>
        <taxon>Fungi</taxon>
        <taxon>Dikarya</taxon>
        <taxon>Ascomycota</taxon>
        <taxon>Pezizomycotina</taxon>
        <taxon>Dothideomycetes</taxon>
        <taxon>Pleosporomycetidae</taxon>
        <taxon>Pleosporales</taxon>
        <taxon>Massarineae</taxon>
        <taxon>Periconiaceae</taxon>
        <taxon>Periconia</taxon>
    </lineage>
</organism>
<evidence type="ECO:0000256" key="2">
    <source>
        <dbReference type="ARBA" id="ARBA00008335"/>
    </source>
</evidence>
<feature type="transmembrane region" description="Helical" evidence="7">
    <location>
        <begin position="190"/>
        <end position="211"/>
    </location>
</feature>
<dbReference type="GO" id="GO:0012505">
    <property type="term" value="C:endomembrane system"/>
    <property type="evidence" value="ECO:0007669"/>
    <property type="project" value="UniProtKB-SubCell"/>
</dbReference>
<feature type="transmembrane region" description="Helical" evidence="7">
    <location>
        <begin position="127"/>
        <end position="151"/>
    </location>
</feature>
<evidence type="ECO:0000256" key="1">
    <source>
        <dbReference type="ARBA" id="ARBA00004127"/>
    </source>
</evidence>
<feature type="transmembrane region" description="Helical" evidence="7">
    <location>
        <begin position="336"/>
        <end position="361"/>
    </location>
</feature>
<dbReference type="InterPro" id="IPR051788">
    <property type="entry name" value="MFS_Transporter"/>
</dbReference>
<evidence type="ECO:0000256" key="7">
    <source>
        <dbReference type="SAM" id="Phobius"/>
    </source>
</evidence>
<evidence type="ECO:0000256" key="5">
    <source>
        <dbReference type="ARBA" id="ARBA00022989"/>
    </source>
</evidence>
<feature type="transmembrane region" description="Helical" evidence="7">
    <location>
        <begin position="310"/>
        <end position="330"/>
    </location>
</feature>
<gene>
    <name evidence="9" type="ORF">PDIGIT_LOCUS2867</name>
</gene>
<dbReference type="Proteomes" id="UP001152607">
    <property type="component" value="Unassembled WGS sequence"/>
</dbReference>
<accession>A0A9W4XFJ0</accession>
<feature type="transmembrane region" description="Helical" evidence="7">
    <location>
        <begin position="243"/>
        <end position="260"/>
    </location>
</feature>
<feature type="transmembrane region" description="Helical" evidence="7">
    <location>
        <begin position="71"/>
        <end position="90"/>
    </location>
</feature>
<dbReference type="GO" id="GO:0022857">
    <property type="term" value="F:transmembrane transporter activity"/>
    <property type="evidence" value="ECO:0007669"/>
    <property type="project" value="InterPro"/>
</dbReference>
<evidence type="ECO:0000256" key="4">
    <source>
        <dbReference type="ARBA" id="ARBA00022692"/>
    </source>
</evidence>
<dbReference type="PANTHER" id="PTHR23514">
    <property type="entry name" value="BYPASS OF STOP CODON PROTEIN 6"/>
    <property type="match status" value="1"/>
</dbReference>
<dbReference type="OrthoDB" id="413079at2759"/>
<dbReference type="Pfam" id="PF07690">
    <property type="entry name" value="MFS_1"/>
    <property type="match status" value="1"/>
</dbReference>
<keyword evidence="3" id="KW-0813">Transport</keyword>
<keyword evidence="5 7" id="KW-1133">Transmembrane helix</keyword>
<keyword evidence="10" id="KW-1185">Reference proteome</keyword>
<protein>
    <recommendedName>
        <fullName evidence="8">Major facilitator superfamily (MFS) profile domain-containing protein</fullName>
    </recommendedName>
</protein>
<evidence type="ECO:0000313" key="10">
    <source>
        <dbReference type="Proteomes" id="UP001152607"/>
    </source>
</evidence>
<feature type="domain" description="Major facilitator superfamily (MFS) profile" evidence="8">
    <location>
        <begin position="37"/>
        <end position="430"/>
    </location>
</feature>
<dbReference type="SUPFAM" id="SSF103473">
    <property type="entry name" value="MFS general substrate transporter"/>
    <property type="match status" value="1"/>
</dbReference>
<comment type="subcellular location">
    <subcellularLocation>
        <location evidence="1">Endomembrane system</location>
        <topology evidence="1">Multi-pass membrane protein</topology>
    </subcellularLocation>
</comment>
<dbReference type="FunFam" id="1.20.1250.20:FF:000286">
    <property type="entry name" value="MFS efflux transporter"/>
    <property type="match status" value="1"/>
</dbReference>
<dbReference type="EMBL" id="CAOQHR010000002">
    <property type="protein sequence ID" value="CAI6301836.1"/>
    <property type="molecule type" value="Genomic_DNA"/>
</dbReference>
<sequence>MSHPVASETTPLIADTNAQDVDINVISSDSRHDVLLKITATMFSFAILGIFTASTGVMLPPLTKHYSLTDIQVSTLFLVVPVGYILSASTNSLVHSNLGQRGVAIIGPLLQVASAVIVALHPKQFGVIVAGWAIMSMGAGLIDGSWCAFAAGMGDKANRVSGFLHGSYSVGASAGPFIVSAMMANGVEWWIWYWIMTGVAVLQLLILLIAFRHSDAHTYHLNRQASSLSITSIQTAKFSPNAMFAYPALWISALYFLMYVGNETAISGWIVSFMTRARHASPYISGISSSGYWGGMTLGRLALGPVTDRIGARTGAIVYLCFAILLQLIFALVHSAIASVVLMTLLGFSMGPLFPSGVVVLTQLLPHEMHVNAVSFVSSLGQVGGAALPFGIGAVVDTLGIGVFRWVILIFSVVSLGMWCLFAGLRPKADAEESSGDHIAESAES</sequence>
<reference evidence="9" key="1">
    <citation type="submission" date="2023-01" db="EMBL/GenBank/DDBJ databases">
        <authorList>
            <person name="Van Ghelder C."/>
            <person name="Rancurel C."/>
        </authorList>
    </citation>
    <scope>NUCLEOTIDE SEQUENCE</scope>
    <source>
        <strain evidence="9">CNCM I-4278</strain>
    </source>
</reference>
<evidence type="ECO:0000256" key="6">
    <source>
        <dbReference type="ARBA" id="ARBA00023136"/>
    </source>
</evidence>
<feature type="transmembrane region" description="Helical" evidence="7">
    <location>
        <begin position="404"/>
        <end position="425"/>
    </location>
</feature>
<dbReference type="InterPro" id="IPR020846">
    <property type="entry name" value="MFS_dom"/>
</dbReference>
<evidence type="ECO:0000313" key="9">
    <source>
        <dbReference type="EMBL" id="CAI6301836.1"/>
    </source>
</evidence>